<protein>
    <submittedName>
        <fullName evidence="1">Uncharacterized protein</fullName>
    </submittedName>
</protein>
<evidence type="ECO:0000313" key="2">
    <source>
        <dbReference type="Proteomes" id="UP000479000"/>
    </source>
</evidence>
<name>A0A6H5H9S4_9HEMI</name>
<keyword evidence="2" id="KW-1185">Reference proteome</keyword>
<gene>
    <name evidence="1" type="ORF">NTEN_LOCUS17979</name>
</gene>
<dbReference type="AlphaFoldDB" id="A0A6H5H9S4"/>
<dbReference type="EMBL" id="CADCXU010026582">
    <property type="protein sequence ID" value="CAB0013368.1"/>
    <property type="molecule type" value="Genomic_DNA"/>
</dbReference>
<evidence type="ECO:0000313" key="1">
    <source>
        <dbReference type="EMBL" id="CAB0013368.1"/>
    </source>
</evidence>
<dbReference type="Proteomes" id="UP000479000">
    <property type="component" value="Unassembled WGS sequence"/>
</dbReference>
<organism evidence="1 2">
    <name type="scientific">Nesidiocoris tenuis</name>
    <dbReference type="NCBI Taxonomy" id="355587"/>
    <lineage>
        <taxon>Eukaryota</taxon>
        <taxon>Metazoa</taxon>
        <taxon>Ecdysozoa</taxon>
        <taxon>Arthropoda</taxon>
        <taxon>Hexapoda</taxon>
        <taxon>Insecta</taxon>
        <taxon>Pterygota</taxon>
        <taxon>Neoptera</taxon>
        <taxon>Paraneoptera</taxon>
        <taxon>Hemiptera</taxon>
        <taxon>Heteroptera</taxon>
        <taxon>Panheteroptera</taxon>
        <taxon>Cimicomorpha</taxon>
        <taxon>Miridae</taxon>
        <taxon>Dicyphina</taxon>
        <taxon>Nesidiocoris</taxon>
    </lineage>
</organism>
<reference evidence="1 2" key="1">
    <citation type="submission" date="2020-02" db="EMBL/GenBank/DDBJ databases">
        <authorList>
            <person name="Ferguson B K."/>
        </authorList>
    </citation>
    <scope>NUCLEOTIDE SEQUENCE [LARGE SCALE GENOMIC DNA]</scope>
</reference>
<feature type="non-terminal residue" evidence="1">
    <location>
        <position position="213"/>
    </location>
</feature>
<sequence length="213" mass="23622">MSYQSDLSPNPSIANTPSDLLDTPINVDLPEPLLGFSVVDSSASLPDVSQDLSASRAGKTKQTRAYFPETNSWGTVVRPDTPFPDVPHNFSFGRPYIPRSSIAYFPDTRGTRSFAQTPPSLRFLRVSRLAAPTFHNHQWLTSLTPRQITRSFAHTPPSSGFLRTSRLVALTIDTHLWLTSPTPTRAKRSFAQMPPSLTHLQASRSVTHITTKH</sequence>
<proteinExistence type="predicted"/>
<accession>A0A6H5H9S4</accession>